<keyword evidence="4" id="KW-0808">Transferase</keyword>
<dbReference type="GO" id="GO:0003849">
    <property type="term" value="F:3-deoxy-7-phosphoheptulonate synthase activity"/>
    <property type="evidence" value="ECO:0007669"/>
    <property type="project" value="UniProtKB-EC"/>
</dbReference>
<dbReference type="InterPro" id="IPR006218">
    <property type="entry name" value="DAHP1/KDSA"/>
</dbReference>
<dbReference type="PANTHER" id="PTHR21225">
    <property type="entry name" value="PHOSPHO-2-DEHYDRO-3-DEOXYHEPTONATE ALDOLASE DAHP SYNTHETASE"/>
    <property type="match status" value="1"/>
</dbReference>
<dbReference type="GO" id="GO:0009073">
    <property type="term" value="P:aromatic amino acid family biosynthetic process"/>
    <property type="evidence" value="ECO:0007669"/>
    <property type="project" value="UniProtKB-KW"/>
</dbReference>
<dbReference type="SUPFAM" id="SSF51569">
    <property type="entry name" value="Aldolase"/>
    <property type="match status" value="1"/>
</dbReference>
<dbReference type="AlphaFoldDB" id="A0A382ZSY2"/>
<evidence type="ECO:0000256" key="5">
    <source>
        <dbReference type="ARBA" id="ARBA00023141"/>
    </source>
</evidence>
<evidence type="ECO:0000256" key="2">
    <source>
        <dbReference type="ARBA" id="ARBA00012694"/>
    </source>
</evidence>
<dbReference type="Gene3D" id="3.20.20.70">
    <property type="entry name" value="Aldolase class I"/>
    <property type="match status" value="1"/>
</dbReference>
<dbReference type="GO" id="GO:0005737">
    <property type="term" value="C:cytoplasm"/>
    <property type="evidence" value="ECO:0007669"/>
    <property type="project" value="TreeGrafter"/>
</dbReference>
<sequence length="80" mass="8875">VQQVTDTRVVSSLPLPSPLKLTAEMPRTEKQVGFVAQTRLEIHNIIHGEDPRLIFVVGPCSIHDLKAGLEYAQKLRAMAD</sequence>
<accession>A0A382ZSY2</accession>
<reference evidence="8" key="1">
    <citation type="submission" date="2018-05" db="EMBL/GenBank/DDBJ databases">
        <authorList>
            <person name="Lanie J.A."/>
            <person name="Ng W.-L."/>
            <person name="Kazmierczak K.M."/>
            <person name="Andrzejewski T.M."/>
            <person name="Davidsen T.M."/>
            <person name="Wayne K.J."/>
            <person name="Tettelin H."/>
            <person name="Glass J.I."/>
            <person name="Rusch D."/>
            <person name="Podicherti R."/>
            <person name="Tsui H.-C.T."/>
            <person name="Winkler M.E."/>
        </authorList>
    </citation>
    <scope>NUCLEOTIDE SEQUENCE</scope>
</reference>
<dbReference type="GO" id="GO:0008652">
    <property type="term" value="P:amino acid biosynthetic process"/>
    <property type="evidence" value="ECO:0007669"/>
    <property type="project" value="UniProtKB-KW"/>
</dbReference>
<dbReference type="PANTHER" id="PTHR21225:SF10">
    <property type="entry name" value="PHOSPHO-2-DEHYDRO-3-DEOXYHEPTONATE ALDOLASE, TYR-SENSITIVE"/>
    <property type="match status" value="1"/>
</dbReference>
<dbReference type="Pfam" id="PF00793">
    <property type="entry name" value="DAHP_synth_1"/>
    <property type="match status" value="1"/>
</dbReference>
<feature type="non-terminal residue" evidence="8">
    <location>
        <position position="1"/>
    </location>
</feature>
<protein>
    <recommendedName>
        <fullName evidence="2">3-deoxy-7-phosphoheptulonate synthase</fullName>
        <ecNumber evidence="2">2.5.1.54</ecNumber>
    </recommendedName>
</protein>
<comment type="similarity">
    <text evidence="1">Belongs to the class-I DAHP synthase family.</text>
</comment>
<feature type="domain" description="DAHP synthetase I/KDSA" evidence="7">
    <location>
        <begin position="40"/>
        <end position="79"/>
    </location>
</feature>
<keyword evidence="3" id="KW-0028">Amino-acid biosynthesis</keyword>
<dbReference type="InterPro" id="IPR013785">
    <property type="entry name" value="Aldolase_TIM"/>
</dbReference>
<evidence type="ECO:0000313" key="8">
    <source>
        <dbReference type="EMBL" id="SVD98582.1"/>
    </source>
</evidence>
<comment type="catalytic activity">
    <reaction evidence="6">
        <text>D-erythrose 4-phosphate + phosphoenolpyruvate + H2O = 7-phospho-2-dehydro-3-deoxy-D-arabino-heptonate + phosphate</text>
        <dbReference type="Rhea" id="RHEA:14717"/>
        <dbReference type="ChEBI" id="CHEBI:15377"/>
        <dbReference type="ChEBI" id="CHEBI:16897"/>
        <dbReference type="ChEBI" id="CHEBI:43474"/>
        <dbReference type="ChEBI" id="CHEBI:58394"/>
        <dbReference type="ChEBI" id="CHEBI:58702"/>
        <dbReference type="EC" id="2.5.1.54"/>
    </reaction>
</comment>
<evidence type="ECO:0000256" key="1">
    <source>
        <dbReference type="ARBA" id="ARBA00007985"/>
    </source>
</evidence>
<evidence type="ECO:0000259" key="7">
    <source>
        <dbReference type="Pfam" id="PF00793"/>
    </source>
</evidence>
<keyword evidence="5" id="KW-0057">Aromatic amino acid biosynthesis</keyword>
<name>A0A382ZSY2_9ZZZZ</name>
<proteinExistence type="inferred from homology"/>
<gene>
    <name evidence="8" type="ORF">METZ01_LOCUS451436</name>
</gene>
<evidence type="ECO:0000256" key="3">
    <source>
        <dbReference type="ARBA" id="ARBA00022605"/>
    </source>
</evidence>
<dbReference type="InterPro" id="IPR006219">
    <property type="entry name" value="DAHP_synth_1"/>
</dbReference>
<organism evidence="8">
    <name type="scientific">marine metagenome</name>
    <dbReference type="NCBI Taxonomy" id="408172"/>
    <lineage>
        <taxon>unclassified sequences</taxon>
        <taxon>metagenomes</taxon>
        <taxon>ecological metagenomes</taxon>
    </lineage>
</organism>
<dbReference type="EMBL" id="UINC01186384">
    <property type="protein sequence ID" value="SVD98582.1"/>
    <property type="molecule type" value="Genomic_DNA"/>
</dbReference>
<evidence type="ECO:0000256" key="4">
    <source>
        <dbReference type="ARBA" id="ARBA00022679"/>
    </source>
</evidence>
<dbReference type="EC" id="2.5.1.54" evidence="2"/>
<feature type="non-terminal residue" evidence="8">
    <location>
        <position position="80"/>
    </location>
</feature>
<evidence type="ECO:0000256" key="6">
    <source>
        <dbReference type="ARBA" id="ARBA00047508"/>
    </source>
</evidence>